<dbReference type="InterPro" id="IPR003777">
    <property type="entry name" value="XdhC_CoxI"/>
</dbReference>
<gene>
    <name evidence="3" type="ORF">RSDT_1079</name>
</gene>
<dbReference type="Pfam" id="PF13478">
    <property type="entry name" value="XdhC_C"/>
    <property type="match status" value="1"/>
</dbReference>
<dbReference type="PANTHER" id="PTHR30388">
    <property type="entry name" value="ALDEHYDE OXIDOREDUCTASE MOLYBDENUM COFACTOR ASSEMBLY PROTEIN"/>
    <property type="match status" value="1"/>
</dbReference>
<dbReference type="Proteomes" id="UP000242645">
    <property type="component" value="Chromosome"/>
</dbReference>
<dbReference type="PANTHER" id="PTHR30388:SF6">
    <property type="entry name" value="XANTHINE DEHYDROGENASE SUBUNIT A-RELATED"/>
    <property type="match status" value="1"/>
</dbReference>
<protein>
    <submittedName>
        <fullName evidence="3">Putative molybdoprotein maturation protein</fullName>
    </submittedName>
</protein>
<dbReference type="InterPro" id="IPR036188">
    <property type="entry name" value="FAD/NAD-bd_sf"/>
</dbReference>
<organism evidence="3 4">
    <name type="scientific">Candidatus Desulfovibrio trichonymphae</name>
    <dbReference type="NCBI Taxonomy" id="1725232"/>
    <lineage>
        <taxon>Bacteria</taxon>
        <taxon>Pseudomonadati</taxon>
        <taxon>Thermodesulfobacteriota</taxon>
        <taxon>Desulfovibrionia</taxon>
        <taxon>Desulfovibrionales</taxon>
        <taxon>Desulfovibrionaceae</taxon>
        <taxon>Desulfovibrio</taxon>
    </lineage>
</organism>
<dbReference type="SUPFAM" id="SSF51905">
    <property type="entry name" value="FAD/NAD(P)-binding domain"/>
    <property type="match status" value="1"/>
</dbReference>
<keyword evidence="4" id="KW-1185">Reference proteome</keyword>
<evidence type="ECO:0000313" key="3">
    <source>
        <dbReference type="EMBL" id="BAV92591.1"/>
    </source>
</evidence>
<dbReference type="AlphaFoldDB" id="A0A1J1DRV0"/>
<evidence type="ECO:0000313" key="4">
    <source>
        <dbReference type="Proteomes" id="UP000242645"/>
    </source>
</evidence>
<evidence type="ECO:0000259" key="2">
    <source>
        <dbReference type="Pfam" id="PF13478"/>
    </source>
</evidence>
<dbReference type="InterPro" id="IPR027051">
    <property type="entry name" value="XdhC_Rossmann_dom"/>
</dbReference>
<dbReference type="Gene3D" id="3.40.50.720">
    <property type="entry name" value="NAD(P)-binding Rossmann-like Domain"/>
    <property type="match status" value="1"/>
</dbReference>
<name>A0A1J1DRV0_9BACT</name>
<feature type="domain" description="XdhC- CoxI" evidence="1">
    <location>
        <begin position="251"/>
        <end position="309"/>
    </location>
</feature>
<proteinExistence type="predicted"/>
<dbReference type="Pfam" id="PF02625">
    <property type="entry name" value="XdhC_CoxI"/>
    <property type="match status" value="1"/>
</dbReference>
<accession>A0A1J1DRV0</accession>
<dbReference type="EMBL" id="AP017368">
    <property type="protein sequence ID" value="BAV92591.1"/>
    <property type="molecule type" value="Genomic_DNA"/>
</dbReference>
<evidence type="ECO:0000259" key="1">
    <source>
        <dbReference type="Pfam" id="PF02625"/>
    </source>
</evidence>
<dbReference type="RefSeq" id="WP_172414425.1">
    <property type="nucleotide sequence ID" value="NZ_AP017368.1"/>
</dbReference>
<feature type="domain" description="XdhC Rossmann" evidence="2">
    <location>
        <begin position="73"/>
        <end position="216"/>
    </location>
</feature>
<dbReference type="InterPro" id="IPR052698">
    <property type="entry name" value="MoCofactor_Util/Proc"/>
</dbReference>
<sequence>MQNSYQLLLQNLKNGRKTLFITHCGPNGITKTVHDGNATAKWAGTDGREAALHVDRHDDEITLAEFFTPQPRLIILGAGHIAAPLAAMGAMLNFDVVIFDDRPSFANRSRFPDAHEIICDYFESMTQRIAIRHNDYIAIVTRGHKHDLQCLNALLKIDIPCYIGMIGSSRRVGIVRRQMLAEGYAAEDLERLHAPIGIDIGAVTPEEIAVSIVAEMIQERRQRPAAKNGLTAGRYEGDFTDMGLLEWLAEKNDEKAAIITVLSVKGSTPRGVGAKMGVLDNGRIVGSIGGGCAEADVVREARRIIRDGGYCCKIIDMIDSVEENGMVCGGVMEVLIEARRGKDSGPV</sequence>
<dbReference type="KEGG" id="dtr:RSDT_1079"/>
<reference evidence="3 4" key="1">
    <citation type="journal article" date="2017" name="ISME J.">
        <title>Genome of 'Ca. Desulfovibrio trichonymphae', an H2-oxidizing bacterium in a tripartite symbiotic system within a protist cell in the termite gut.</title>
        <authorList>
            <person name="Kuwahara H."/>
            <person name="Yuki M."/>
            <person name="Izawa K."/>
            <person name="Ohkuma M."/>
            <person name="Hongoh Y."/>
        </authorList>
    </citation>
    <scope>NUCLEOTIDE SEQUENCE [LARGE SCALE GENOMIC DNA]</scope>
    <source>
        <strain evidence="3 4">Rs-N31</strain>
    </source>
</reference>